<dbReference type="AlphaFoldDB" id="A0A5K1H335"/>
<organism evidence="1">
    <name type="scientific">Nymphaea colorata</name>
    <name type="common">pocket water lily</name>
    <dbReference type="NCBI Taxonomy" id="210225"/>
    <lineage>
        <taxon>Eukaryota</taxon>
        <taxon>Viridiplantae</taxon>
        <taxon>Streptophyta</taxon>
        <taxon>Embryophyta</taxon>
        <taxon>Tracheophyta</taxon>
        <taxon>Spermatophyta</taxon>
        <taxon>Magnoliopsida</taxon>
        <taxon>Nymphaeales</taxon>
        <taxon>Nymphaeaceae</taxon>
        <taxon>Nymphaea</taxon>
    </lineage>
</organism>
<protein>
    <submittedName>
        <fullName evidence="1">Uncharacterized protein</fullName>
    </submittedName>
</protein>
<name>A0A5K1H335_9MAGN</name>
<sequence>MMTKGDWETNEKTEIWEWKMPASTSSSSEICGSILPGLMLSYDDLAHYLRVVLYIASFIQRIMR</sequence>
<proteinExistence type="predicted"/>
<evidence type="ECO:0000313" key="1">
    <source>
        <dbReference type="EMBL" id="VVW83771.1"/>
    </source>
</evidence>
<accession>A0A5K1H335</accession>
<dbReference type="EMBL" id="LR721791">
    <property type="protein sequence ID" value="VVW83771.1"/>
    <property type="molecule type" value="Genomic_DNA"/>
</dbReference>
<reference evidence="1" key="1">
    <citation type="submission" date="2019-09" db="EMBL/GenBank/DDBJ databases">
        <authorList>
            <person name="Zhang L."/>
        </authorList>
    </citation>
    <scope>NUCLEOTIDE SEQUENCE</scope>
</reference>
<gene>
    <name evidence="1" type="ORF">NYM_LOCUS28785</name>
</gene>